<feature type="transmembrane region" description="Helical" evidence="16">
    <location>
        <begin position="299"/>
        <end position="319"/>
    </location>
</feature>
<evidence type="ECO:0000256" key="13">
    <source>
        <dbReference type="ARBA" id="ARBA00041418"/>
    </source>
</evidence>
<keyword evidence="6" id="KW-0573">Peptidoglycan synthesis</keyword>
<gene>
    <name evidence="17" type="ORF">GX618_01325</name>
</gene>
<dbReference type="GO" id="GO:0009252">
    <property type="term" value="P:peptidoglycan biosynthetic process"/>
    <property type="evidence" value="ECO:0007669"/>
    <property type="project" value="UniProtKB-KW"/>
</dbReference>
<dbReference type="GO" id="GO:0051301">
    <property type="term" value="P:cell division"/>
    <property type="evidence" value="ECO:0007669"/>
    <property type="project" value="UniProtKB-KW"/>
</dbReference>
<feature type="transmembrane region" description="Helical" evidence="16">
    <location>
        <begin position="365"/>
        <end position="386"/>
    </location>
</feature>
<evidence type="ECO:0000313" key="18">
    <source>
        <dbReference type="Proteomes" id="UP000554004"/>
    </source>
</evidence>
<evidence type="ECO:0000256" key="4">
    <source>
        <dbReference type="ARBA" id="ARBA00022692"/>
    </source>
</evidence>
<feature type="transmembrane region" description="Helical" evidence="16">
    <location>
        <begin position="87"/>
        <end position="106"/>
    </location>
</feature>
<comment type="similarity">
    <text evidence="11">Belongs to the SEDS family. FtsW subfamily.</text>
</comment>
<feature type="transmembrane region" description="Helical" evidence="16">
    <location>
        <begin position="112"/>
        <end position="135"/>
    </location>
</feature>
<keyword evidence="3" id="KW-0808">Transferase</keyword>
<evidence type="ECO:0000256" key="11">
    <source>
        <dbReference type="ARBA" id="ARBA00038053"/>
    </source>
</evidence>
<dbReference type="AlphaFoldDB" id="A0A847ESW2"/>
<evidence type="ECO:0000313" key="17">
    <source>
        <dbReference type="EMBL" id="NLE30899.1"/>
    </source>
</evidence>
<feature type="transmembrane region" description="Helical" evidence="16">
    <location>
        <begin position="21"/>
        <end position="44"/>
    </location>
</feature>
<evidence type="ECO:0000256" key="15">
    <source>
        <dbReference type="ARBA" id="ARBA00049902"/>
    </source>
</evidence>
<dbReference type="EMBL" id="JAAZAL010000045">
    <property type="protein sequence ID" value="NLE30899.1"/>
    <property type="molecule type" value="Genomic_DNA"/>
</dbReference>
<organism evidence="17 18">
    <name type="scientific">Candidatus Dojkabacteria bacterium</name>
    <dbReference type="NCBI Taxonomy" id="2099670"/>
    <lineage>
        <taxon>Bacteria</taxon>
        <taxon>Candidatus Dojkabacteria</taxon>
    </lineage>
</organism>
<dbReference type="Proteomes" id="UP000554004">
    <property type="component" value="Unassembled WGS sequence"/>
</dbReference>
<dbReference type="EC" id="2.4.99.28" evidence="14"/>
<feature type="transmembrane region" description="Helical" evidence="16">
    <location>
        <begin position="180"/>
        <end position="196"/>
    </location>
</feature>
<keyword evidence="5" id="KW-0133">Cell shape</keyword>
<dbReference type="GO" id="GO:0008955">
    <property type="term" value="F:peptidoglycan glycosyltransferase activity"/>
    <property type="evidence" value="ECO:0007669"/>
    <property type="project" value="UniProtKB-EC"/>
</dbReference>
<evidence type="ECO:0000256" key="5">
    <source>
        <dbReference type="ARBA" id="ARBA00022960"/>
    </source>
</evidence>
<protein>
    <recommendedName>
        <fullName evidence="12">Probable peptidoglycan glycosyltransferase FtsW</fullName>
        <ecNumber evidence="14">2.4.99.28</ecNumber>
    </recommendedName>
    <alternativeName>
        <fullName evidence="13">Cell division protein FtsW</fullName>
    </alternativeName>
    <alternativeName>
        <fullName evidence="10">Cell wall polymerase</fullName>
    </alternativeName>
    <alternativeName>
        <fullName evidence="9">Peptidoglycan polymerase</fullName>
    </alternativeName>
</protein>
<feature type="transmembrane region" description="Helical" evidence="16">
    <location>
        <begin position="56"/>
        <end position="75"/>
    </location>
</feature>
<feature type="transmembrane region" description="Helical" evidence="16">
    <location>
        <begin position="155"/>
        <end position="174"/>
    </location>
</feature>
<evidence type="ECO:0000256" key="12">
    <source>
        <dbReference type="ARBA" id="ARBA00041185"/>
    </source>
</evidence>
<keyword evidence="17" id="KW-0131">Cell cycle</keyword>
<keyword evidence="4 16" id="KW-0812">Transmembrane</keyword>
<dbReference type="GO" id="GO:0005886">
    <property type="term" value="C:plasma membrane"/>
    <property type="evidence" value="ECO:0007669"/>
    <property type="project" value="TreeGrafter"/>
</dbReference>
<proteinExistence type="inferred from homology"/>
<comment type="caution">
    <text evidence="17">The sequence shown here is derived from an EMBL/GenBank/DDBJ whole genome shotgun (WGS) entry which is preliminary data.</text>
</comment>
<dbReference type="GO" id="GO:0008360">
    <property type="term" value="P:regulation of cell shape"/>
    <property type="evidence" value="ECO:0007669"/>
    <property type="project" value="UniProtKB-KW"/>
</dbReference>
<dbReference type="Pfam" id="PF01098">
    <property type="entry name" value="FTSW_RODA_SPOVE"/>
    <property type="match status" value="1"/>
</dbReference>
<keyword evidence="8 16" id="KW-0472">Membrane</keyword>
<keyword evidence="2" id="KW-0328">Glycosyltransferase</keyword>
<sequence>MSSKRKIKRKTTHTTHSPDKMVLIFLIAMAIFGAIMIYDASVYMANAEFNDQFKFLTQQIIWIFFGTILGSIFYFIDYRKILNLSTLLLGGTIFLLVLVLVAGVEVNGSRRWFQIGSLPQIQPAEFAKLFIVMYFSSWFSKKEYSFSMLEESKQAFLKSIVPFLIILGTVALLIIIEPDLGTAMIICITAFLMFFLSGKDTFHRKGTLAILPLAFLLGAVAIIIEPYRIERIKTYFNLILNGEVADPRGTGYQMQQILIGIGSGGLFGKGFGQSRQRFGYLVENTAFTDSTFAVLLEEMGLLGGAAIIIAWIIFLWRGFKIALSATDKEGQYLATGITIWLSSQAFLNMAANVGLVPLTGIPLPFLTYGGSSTIVTIMAFALLLNVSRFTKDA</sequence>
<accession>A0A847ESW2</accession>
<dbReference type="PANTHER" id="PTHR30474:SF2">
    <property type="entry name" value="PEPTIDOGLYCAN GLYCOSYLTRANSFERASE FTSW-RELATED"/>
    <property type="match status" value="1"/>
</dbReference>
<evidence type="ECO:0000256" key="7">
    <source>
        <dbReference type="ARBA" id="ARBA00022989"/>
    </source>
</evidence>
<reference evidence="17 18" key="1">
    <citation type="journal article" date="2020" name="Biotechnol. Biofuels">
        <title>New insights from the biogas microbiome by comprehensive genome-resolved metagenomics of nearly 1600 species originating from multiple anaerobic digesters.</title>
        <authorList>
            <person name="Campanaro S."/>
            <person name="Treu L."/>
            <person name="Rodriguez-R L.M."/>
            <person name="Kovalovszki A."/>
            <person name="Ziels R.M."/>
            <person name="Maus I."/>
            <person name="Zhu X."/>
            <person name="Kougias P.G."/>
            <person name="Basile A."/>
            <person name="Luo G."/>
            <person name="Schluter A."/>
            <person name="Konstantinidis K.T."/>
            <person name="Angelidaki I."/>
        </authorList>
    </citation>
    <scope>NUCLEOTIDE SEQUENCE [LARGE SCALE GENOMIC DNA]</scope>
    <source>
        <strain evidence="17">AS06rmzACSIP_421</strain>
    </source>
</reference>
<comment type="catalytic activity">
    <reaction evidence="15">
        <text>[GlcNAc-(1-&gt;4)-Mur2Ac(oyl-L-Ala-gamma-D-Glu-L-Lys-D-Ala-D-Ala)](n)-di-trans,octa-cis-undecaprenyl diphosphate + beta-D-GlcNAc-(1-&gt;4)-Mur2Ac(oyl-L-Ala-gamma-D-Glu-L-Lys-D-Ala-D-Ala)-di-trans,octa-cis-undecaprenyl diphosphate = [GlcNAc-(1-&gt;4)-Mur2Ac(oyl-L-Ala-gamma-D-Glu-L-Lys-D-Ala-D-Ala)](n+1)-di-trans,octa-cis-undecaprenyl diphosphate + di-trans,octa-cis-undecaprenyl diphosphate + H(+)</text>
        <dbReference type="Rhea" id="RHEA:23708"/>
        <dbReference type="Rhea" id="RHEA-COMP:9602"/>
        <dbReference type="Rhea" id="RHEA-COMP:9603"/>
        <dbReference type="ChEBI" id="CHEBI:15378"/>
        <dbReference type="ChEBI" id="CHEBI:58405"/>
        <dbReference type="ChEBI" id="CHEBI:60033"/>
        <dbReference type="ChEBI" id="CHEBI:78435"/>
        <dbReference type="EC" id="2.4.99.28"/>
    </reaction>
</comment>
<feature type="transmembrane region" description="Helical" evidence="16">
    <location>
        <begin position="208"/>
        <end position="229"/>
    </location>
</feature>
<dbReference type="GO" id="GO:0032153">
    <property type="term" value="C:cell division site"/>
    <property type="evidence" value="ECO:0007669"/>
    <property type="project" value="TreeGrafter"/>
</dbReference>
<evidence type="ECO:0000256" key="8">
    <source>
        <dbReference type="ARBA" id="ARBA00023136"/>
    </source>
</evidence>
<dbReference type="GO" id="GO:0015648">
    <property type="term" value="F:lipid-linked peptidoglycan transporter activity"/>
    <property type="evidence" value="ECO:0007669"/>
    <property type="project" value="TreeGrafter"/>
</dbReference>
<evidence type="ECO:0000256" key="1">
    <source>
        <dbReference type="ARBA" id="ARBA00004141"/>
    </source>
</evidence>
<keyword evidence="7 16" id="KW-1133">Transmembrane helix</keyword>
<name>A0A847ESW2_9BACT</name>
<evidence type="ECO:0000256" key="10">
    <source>
        <dbReference type="ARBA" id="ARBA00033270"/>
    </source>
</evidence>
<dbReference type="PANTHER" id="PTHR30474">
    <property type="entry name" value="CELL CYCLE PROTEIN"/>
    <property type="match status" value="1"/>
</dbReference>
<comment type="subcellular location">
    <subcellularLocation>
        <location evidence="1">Membrane</location>
        <topology evidence="1">Multi-pass membrane protein</topology>
    </subcellularLocation>
</comment>
<feature type="transmembrane region" description="Helical" evidence="16">
    <location>
        <begin position="331"/>
        <end position="353"/>
    </location>
</feature>
<evidence type="ECO:0000256" key="16">
    <source>
        <dbReference type="SAM" id="Phobius"/>
    </source>
</evidence>
<evidence type="ECO:0000256" key="3">
    <source>
        <dbReference type="ARBA" id="ARBA00022679"/>
    </source>
</evidence>
<evidence type="ECO:0000256" key="6">
    <source>
        <dbReference type="ARBA" id="ARBA00022984"/>
    </source>
</evidence>
<dbReference type="InterPro" id="IPR001182">
    <property type="entry name" value="FtsW/RodA"/>
</dbReference>
<keyword evidence="17" id="KW-0132">Cell division</keyword>
<evidence type="ECO:0000256" key="2">
    <source>
        <dbReference type="ARBA" id="ARBA00022676"/>
    </source>
</evidence>
<evidence type="ECO:0000256" key="9">
    <source>
        <dbReference type="ARBA" id="ARBA00032370"/>
    </source>
</evidence>
<evidence type="ECO:0000256" key="14">
    <source>
        <dbReference type="ARBA" id="ARBA00044770"/>
    </source>
</evidence>